<dbReference type="InterPro" id="IPR029000">
    <property type="entry name" value="Cyclophilin-like_dom_sf"/>
</dbReference>
<dbReference type="SUPFAM" id="SSF160467">
    <property type="entry name" value="PH0987 N-terminal domain-like"/>
    <property type="match status" value="1"/>
</dbReference>
<accession>A0ABV9KN75</accession>
<dbReference type="Pfam" id="PF02682">
    <property type="entry name" value="CT_C_D"/>
    <property type="match status" value="1"/>
</dbReference>
<evidence type="ECO:0000256" key="1">
    <source>
        <dbReference type="ARBA" id="ARBA00022741"/>
    </source>
</evidence>
<keyword evidence="6" id="KW-1185">Reference proteome</keyword>
<keyword evidence="2 5" id="KW-0378">Hydrolase</keyword>
<name>A0ABV9KN75_9RHOB</name>
<feature type="domain" description="Carboxyltransferase" evidence="4">
    <location>
        <begin position="9"/>
        <end position="213"/>
    </location>
</feature>
<protein>
    <submittedName>
        <fullName evidence="5">Allophanate hydrolase subunit 1</fullName>
    </submittedName>
</protein>
<evidence type="ECO:0000313" key="5">
    <source>
        <dbReference type="EMBL" id="MFC4671454.1"/>
    </source>
</evidence>
<keyword evidence="3" id="KW-0067">ATP-binding</keyword>
<evidence type="ECO:0000259" key="4">
    <source>
        <dbReference type="SMART" id="SM00796"/>
    </source>
</evidence>
<gene>
    <name evidence="5" type="ORF">ACFO5X_23070</name>
</gene>
<keyword evidence="1" id="KW-0547">Nucleotide-binding</keyword>
<dbReference type="SMART" id="SM00796">
    <property type="entry name" value="AHS1"/>
    <property type="match status" value="1"/>
</dbReference>
<evidence type="ECO:0000313" key="6">
    <source>
        <dbReference type="Proteomes" id="UP001595973"/>
    </source>
</evidence>
<dbReference type="PANTHER" id="PTHR34698:SF2">
    <property type="entry name" value="5-OXOPROLINASE SUBUNIT B"/>
    <property type="match status" value="1"/>
</dbReference>
<dbReference type="RefSeq" id="WP_380721999.1">
    <property type="nucleotide sequence ID" value="NZ_JBHSGI010000033.1"/>
</dbReference>
<proteinExistence type="predicted"/>
<organism evidence="5 6">
    <name type="scientific">Seohaeicola nanhaiensis</name>
    <dbReference type="NCBI Taxonomy" id="1387282"/>
    <lineage>
        <taxon>Bacteria</taxon>
        <taxon>Pseudomonadati</taxon>
        <taxon>Pseudomonadota</taxon>
        <taxon>Alphaproteobacteria</taxon>
        <taxon>Rhodobacterales</taxon>
        <taxon>Roseobacteraceae</taxon>
        <taxon>Seohaeicola</taxon>
    </lineage>
</organism>
<dbReference type="EMBL" id="JBHSGI010000033">
    <property type="protein sequence ID" value="MFC4671454.1"/>
    <property type="molecule type" value="Genomic_DNA"/>
</dbReference>
<dbReference type="Gene3D" id="2.40.100.10">
    <property type="entry name" value="Cyclophilin-like"/>
    <property type="match status" value="1"/>
</dbReference>
<dbReference type="InterPro" id="IPR003833">
    <property type="entry name" value="CT_C_D"/>
</dbReference>
<evidence type="ECO:0000256" key="2">
    <source>
        <dbReference type="ARBA" id="ARBA00022801"/>
    </source>
</evidence>
<dbReference type="InterPro" id="IPR010016">
    <property type="entry name" value="PxpB"/>
</dbReference>
<sequence>MTATETATPELLPLGQDGVLVRFSRTASGAATGAVIAFAADLRDDLPDGAVEIVPSLTSVLVRFDPGAIARPALVQLLDRRARARDWLAAPLPTPPRRWNVPATFGGEAGPQLAEFASLAGLSETRAVQEATEADLRVLAIGFTAGLPYLGLLPAHWDVARQAELTPQVPAGTVAAAVRQLVIFPADSPTGWRRIGRTAFRPFLPSRAEPFLLRAGDALRLVPVSASEMAALEDADGIGGATCEVLS</sequence>
<dbReference type="GO" id="GO:0016787">
    <property type="term" value="F:hydrolase activity"/>
    <property type="evidence" value="ECO:0007669"/>
    <property type="project" value="UniProtKB-KW"/>
</dbReference>
<dbReference type="Gene3D" id="3.30.1360.40">
    <property type="match status" value="1"/>
</dbReference>
<dbReference type="PANTHER" id="PTHR34698">
    <property type="entry name" value="5-OXOPROLINASE SUBUNIT B"/>
    <property type="match status" value="1"/>
</dbReference>
<dbReference type="SUPFAM" id="SSF50891">
    <property type="entry name" value="Cyclophilin-like"/>
    <property type="match status" value="1"/>
</dbReference>
<reference evidence="6" key="1">
    <citation type="journal article" date="2019" name="Int. J. Syst. Evol. Microbiol.">
        <title>The Global Catalogue of Microorganisms (GCM) 10K type strain sequencing project: providing services to taxonomists for standard genome sequencing and annotation.</title>
        <authorList>
            <consortium name="The Broad Institute Genomics Platform"/>
            <consortium name="The Broad Institute Genome Sequencing Center for Infectious Disease"/>
            <person name="Wu L."/>
            <person name="Ma J."/>
        </authorList>
    </citation>
    <scope>NUCLEOTIDE SEQUENCE [LARGE SCALE GENOMIC DNA]</scope>
    <source>
        <strain evidence="6">CGMCC 4.7283</strain>
    </source>
</reference>
<dbReference type="Proteomes" id="UP001595973">
    <property type="component" value="Unassembled WGS sequence"/>
</dbReference>
<evidence type="ECO:0000256" key="3">
    <source>
        <dbReference type="ARBA" id="ARBA00022840"/>
    </source>
</evidence>
<comment type="caution">
    <text evidence="5">The sequence shown here is derived from an EMBL/GenBank/DDBJ whole genome shotgun (WGS) entry which is preliminary data.</text>
</comment>